<protein>
    <submittedName>
        <fullName evidence="3">Uncharacterized protein</fullName>
    </submittedName>
</protein>
<feature type="coiled-coil region" evidence="1">
    <location>
        <begin position="410"/>
        <end position="458"/>
    </location>
</feature>
<evidence type="ECO:0000256" key="1">
    <source>
        <dbReference type="SAM" id="Coils"/>
    </source>
</evidence>
<reference evidence="3 4" key="1">
    <citation type="submission" date="2020-10" db="EMBL/GenBank/DDBJ databases">
        <title>The Coptis chinensis genome and diversification of protoberbering-type alkaloids.</title>
        <authorList>
            <person name="Wang B."/>
            <person name="Shu S."/>
            <person name="Song C."/>
            <person name="Liu Y."/>
        </authorList>
    </citation>
    <scope>NUCLEOTIDE SEQUENCE [LARGE SCALE GENOMIC DNA]</scope>
    <source>
        <strain evidence="3">HL-2020</strain>
        <tissue evidence="3">Leaf</tissue>
    </source>
</reference>
<feature type="coiled-coil region" evidence="1">
    <location>
        <begin position="179"/>
        <end position="237"/>
    </location>
</feature>
<feature type="coiled-coil region" evidence="1">
    <location>
        <begin position="565"/>
        <end position="592"/>
    </location>
</feature>
<name>A0A835HFL9_9MAGN</name>
<keyword evidence="1" id="KW-0175">Coiled coil</keyword>
<evidence type="ECO:0000313" key="4">
    <source>
        <dbReference type="Proteomes" id="UP000631114"/>
    </source>
</evidence>
<accession>A0A835HFL9</accession>
<keyword evidence="4" id="KW-1185">Reference proteome</keyword>
<gene>
    <name evidence="3" type="ORF">IFM89_006709</name>
</gene>
<comment type="caution">
    <text evidence="3">The sequence shown here is derived from an EMBL/GenBank/DDBJ whole genome shotgun (WGS) entry which is preliminary data.</text>
</comment>
<feature type="compositionally biased region" description="Low complexity" evidence="2">
    <location>
        <begin position="653"/>
        <end position="667"/>
    </location>
</feature>
<proteinExistence type="predicted"/>
<dbReference type="OrthoDB" id="2019255at2759"/>
<dbReference type="PANTHER" id="PTHR34121">
    <property type="entry name" value="MYOSIN-11"/>
    <property type="match status" value="1"/>
</dbReference>
<dbReference type="Proteomes" id="UP000631114">
    <property type="component" value="Unassembled WGS sequence"/>
</dbReference>
<dbReference type="PANTHER" id="PTHR34121:SF1">
    <property type="entry name" value="FILAMIN-A-INTERACTING PROTEIN 1"/>
    <property type="match status" value="1"/>
</dbReference>
<dbReference type="EMBL" id="JADFTS010000007">
    <property type="protein sequence ID" value="KAF9595963.1"/>
    <property type="molecule type" value="Genomic_DNA"/>
</dbReference>
<organism evidence="3 4">
    <name type="scientific">Coptis chinensis</name>
    <dbReference type="NCBI Taxonomy" id="261450"/>
    <lineage>
        <taxon>Eukaryota</taxon>
        <taxon>Viridiplantae</taxon>
        <taxon>Streptophyta</taxon>
        <taxon>Embryophyta</taxon>
        <taxon>Tracheophyta</taxon>
        <taxon>Spermatophyta</taxon>
        <taxon>Magnoliopsida</taxon>
        <taxon>Ranunculales</taxon>
        <taxon>Ranunculaceae</taxon>
        <taxon>Coptidoideae</taxon>
        <taxon>Coptis</taxon>
    </lineage>
</organism>
<evidence type="ECO:0000256" key="2">
    <source>
        <dbReference type="SAM" id="MobiDB-lite"/>
    </source>
</evidence>
<feature type="region of interest" description="Disordered" evidence="2">
    <location>
        <begin position="643"/>
        <end position="667"/>
    </location>
</feature>
<sequence length="721" mass="80977">MSWLRSAVNKAVEVGGNNTLTRTVKTLSDSVVQHAGLAVSEGAKIIQDRIGPRSIQSFKITVKRLEELSVSCRGLERIQLLRRWLVALKEIERLSTDESSSEEKDSPRKLTLLLYYDSDLGGEPMNFRDVFLHSQALEGIIMSMILEAPDEEEVSILLEIFGVCLTGGKEVHNAILSSLQELSKALSSYQDEVLVKREELLELAQGSVSGLKLNADLARIEAEASFLRQKVDGIKASKGPLIESQEKTTVASIEEHVIFGGRHIKLRVVRSPLLTATAVGALTGNFYILELELLALSMHQSRGYGDILEALKEGLAEVQLCSKLEALLVKKKSLKNGDSPETHAQKAHLYQPPFPHPPYAFYTIDKLKVLSESLASSTLKAEKRISDQRLQKEEALNFRVAKSREVGEAEKDLAAEVSALEKQREVLEAELKKVDISLATSRLRLRNAREEKEQFDEASNQIVAHLKTKEDELLNSVASWRREADVVNTWINVLEDIWVIQSSFKKQKDKQANGDLERYGDYFMNLVIDYLSSYKEELGPSVNFIRTIVGKMRNINEGTEGSMMKSTLDNENRTAINQRKKLEKEYMESEAKILTTFSVVDNMKEQFYMQQGNKSRKDDTMVKELFDGIEQVRKDFKLIERPTLEMETSASRSETPSSEMLPMSPLPLSHSVETVTPKKVKHSAGVSVLLQPTEEPAKMVSKVGKVSGNLSTEEISDWEYD</sequence>
<evidence type="ECO:0000313" key="3">
    <source>
        <dbReference type="EMBL" id="KAF9595963.1"/>
    </source>
</evidence>
<dbReference type="AlphaFoldDB" id="A0A835HFL9"/>